<evidence type="ECO:0000313" key="2">
    <source>
        <dbReference type="EMBL" id="KAA1125592.1"/>
    </source>
</evidence>
<sequence>MACACNQRRSNKSEVEAKDSPSHLLQAIPCPHPQAIKRGPIMRGQLIQLSQLLDPQSAQVSSQNQLSQLSDPAQSALRPSSSSSSSS</sequence>
<evidence type="ECO:0000256" key="1">
    <source>
        <dbReference type="SAM" id="MobiDB-lite"/>
    </source>
</evidence>
<gene>
    <name evidence="2" type="ORF">PGTUg99_002876</name>
</gene>
<organism evidence="2 3">
    <name type="scientific">Puccinia graminis f. sp. tritici</name>
    <dbReference type="NCBI Taxonomy" id="56615"/>
    <lineage>
        <taxon>Eukaryota</taxon>
        <taxon>Fungi</taxon>
        <taxon>Dikarya</taxon>
        <taxon>Basidiomycota</taxon>
        <taxon>Pucciniomycotina</taxon>
        <taxon>Pucciniomycetes</taxon>
        <taxon>Pucciniales</taxon>
        <taxon>Pucciniaceae</taxon>
        <taxon>Puccinia</taxon>
    </lineage>
</organism>
<evidence type="ECO:0000313" key="3">
    <source>
        <dbReference type="Proteomes" id="UP000325313"/>
    </source>
</evidence>
<proteinExistence type="predicted"/>
<protein>
    <submittedName>
        <fullName evidence="2">Uncharacterized protein</fullName>
    </submittedName>
</protein>
<dbReference type="Proteomes" id="UP000325313">
    <property type="component" value="Unassembled WGS sequence"/>
</dbReference>
<feature type="region of interest" description="Disordered" evidence="1">
    <location>
        <begin position="58"/>
        <end position="87"/>
    </location>
</feature>
<feature type="compositionally biased region" description="Basic and acidic residues" evidence="1">
    <location>
        <begin position="11"/>
        <end position="21"/>
    </location>
</feature>
<reference evidence="2 3" key="1">
    <citation type="submission" date="2019-05" db="EMBL/GenBank/DDBJ databases">
        <title>Emergence of the Ug99 lineage of the wheat stem rust pathogen through somatic hybridization.</title>
        <authorList>
            <person name="Li F."/>
            <person name="Upadhyaya N.M."/>
            <person name="Sperschneider J."/>
            <person name="Matny O."/>
            <person name="Nguyen-Phuc H."/>
            <person name="Mago R."/>
            <person name="Raley C."/>
            <person name="Miller M.E."/>
            <person name="Silverstein K.A.T."/>
            <person name="Henningsen E."/>
            <person name="Hirsch C.D."/>
            <person name="Visser B."/>
            <person name="Pretorius Z.A."/>
            <person name="Steffenson B.J."/>
            <person name="Schwessinger B."/>
            <person name="Dodds P.N."/>
            <person name="Figueroa M."/>
        </authorList>
    </citation>
    <scope>NUCLEOTIDE SEQUENCE [LARGE SCALE GENOMIC DNA]</scope>
    <source>
        <strain evidence="2 3">Ug99</strain>
    </source>
</reference>
<dbReference type="EMBL" id="VDEP01000176">
    <property type="protein sequence ID" value="KAA1125592.1"/>
    <property type="molecule type" value="Genomic_DNA"/>
</dbReference>
<accession>A0A5B0RJL5</accession>
<feature type="compositionally biased region" description="Low complexity" evidence="1">
    <location>
        <begin position="58"/>
        <end position="70"/>
    </location>
</feature>
<name>A0A5B0RJL5_PUCGR</name>
<dbReference type="AlphaFoldDB" id="A0A5B0RJL5"/>
<comment type="caution">
    <text evidence="2">The sequence shown here is derived from an EMBL/GenBank/DDBJ whole genome shotgun (WGS) entry which is preliminary data.</text>
</comment>
<feature type="region of interest" description="Disordered" evidence="1">
    <location>
        <begin position="1"/>
        <end position="27"/>
    </location>
</feature>